<name>A0A9P3LNQ9_9APHY</name>
<organism evidence="2 3">
    <name type="scientific">Phanerochaete sordida</name>
    <dbReference type="NCBI Taxonomy" id="48140"/>
    <lineage>
        <taxon>Eukaryota</taxon>
        <taxon>Fungi</taxon>
        <taxon>Dikarya</taxon>
        <taxon>Basidiomycota</taxon>
        <taxon>Agaricomycotina</taxon>
        <taxon>Agaricomycetes</taxon>
        <taxon>Polyporales</taxon>
        <taxon>Phanerochaetaceae</taxon>
        <taxon>Phanerochaete</taxon>
    </lineage>
</organism>
<evidence type="ECO:0000313" key="2">
    <source>
        <dbReference type="EMBL" id="GJF00600.1"/>
    </source>
</evidence>
<feature type="region of interest" description="Disordered" evidence="1">
    <location>
        <begin position="139"/>
        <end position="169"/>
    </location>
</feature>
<gene>
    <name evidence="2" type="ORF">PsYK624_168930</name>
</gene>
<protein>
    <submittedName>
        <fullName evidence="2">Uncharacterized protein</fullName>
    </submittedName>
</protein>
<dbReference type="Proteomes" id="UP000703269">
    <property type="component" value="Unassembled WGS sequence"/>
</dbReference>
<dbReference type="AlphaFoldDB" id="A0A9P3LNQ9"/>
<accession>A0A9P3LNQ9</accession>
<proteinExistence type="predicted"/>
<feature type="compositionally biased region" description="Acidic residues" evidence="1">
    <location>
        <begin position="159"/>
        <end position="169"/>
    </location>
</feature>
<keyword evidence="3" id="KW-1185">Reference proteome</keyword>
<dbReference type="EMBL" id="BPQB01000171">
    <property type="protein sequence ID" value="GJF00600.1"/>
    <property type="molecule type" value="Genomic_DNA"/>
</dbReference>
<evidence type="ECO:0000313" key="3">
    <source>
        <dbReference type="Proteomes" id="UP000703269"/>
    </source>
</evidence>
<sequence length="169" mass="19031">MCLVDGFTQDLDSADLLALQMRQLQKRPEDIARAADLLAAHRYKLKEDFKAKYRARLTRARYTPGTLVLVRNTAVEKSMDQKDKARYLGLYEVVRQTKKGSYVVKEIGLNGVVAAHGVAAFRVLPYFPRHQDMFAKLNDASAKAPPLDGRDETHSNDDSSSDEELTESE</sequence>
<feature type="compositionally biased region" description="Basic and acidic residues" evidence="1">
    <location>
        <begin position="148"/>
        <end position="157"/>
    </location>
</feature>
<evidence type="ECO:0000256" key="1">
    <source>
        <dbReference type="SAM" id="MobiDB-lite"/>
    </source>
</evidence>
<comment type="caution">
    <text evidence="2">The sequence shown here is derived from an EMBL/GenBank/DDBJ whole genome shotgun (WGS) entry which is preliminary data.</text>
</comment>
<reference evidence="2 3" key="1">
    <citation type="submission" date="2021-08" db="EMBL/GenBank/DDBJ databases">
        <title>Draft Genome Sequence of Phanerochaete sordida strain YK-624.</title>
        <authorList>
            <person name="Mori T."/>
            <person name="Dohra H."/>
            <person name="Suzuki T."/>
            <person name="Kawagishi H."/>
            <person name="Hirai H."/>
        </authorList>
    </citation>
    <scope>NUCLEOTIDE SEQUENCE [LARGE SCALE GENOMIC DNA]</scope>
    <source>
        <strain evidence="2 3">YK-624</strain>
    </source>
</reference>
<dbReference type="OrthoDB" id="444848at2759"/>